<dbReference type="GeneID" id="80020396"/>
<feature type="compositionally biased region" description="Basic and acidic residues" evidence="1">
    <location>
        <begin position="115"/>
        <end position="130"/>
    </location>
</feature>
<accession>A0A7T0Q598</accession>
<proteinExistence type="predicted"/>
<evidence type="ECO:0000313" key="3">
    <source>
        <dbReference type="Proteomes" id="UP000595090"/>
    </source>
</evidence>
<evidence type="ECO:0000313" key="2">
    <source>
        <dbReference type="EMBL" id="QPL14139.1"/>
    </source>
</evidence>
<feature type="region of interest" description="Disordered" evidence="1">
    <location>
        <begin position="77"/>
        <end position="130"/>
    </location>
</feature>
<dbReference type="RefSeq" id="YP_010755726.1">
    <property type="nucleotide sequence ID" value="NC_073473.1"/>
</dbReference>
<evidence type="ECO:0000256" key="1">
    <source>
        <dbReference type="SAM" id="MobiDB-lite"/>
    </source>
</evidence>
<organism evidence="2 3">
    <name type="scientific">Streptomyces phage TurkishDelight</name>
    <dbReference type="NCBI Taxonomy" id="2793708"/>
    <lineage>
        <taxon>Viruses</taxon>
        <taxon>Duplodnaviria</taxon>
        <taxon>Heunggongvirae</taxon>
        <taxon>Uroviricota</taxon>
        <taxon>Caudoviricetes</taxon>
        <taxon>Dolmabahcevirus</taxon>
        <taxon>Dolmabahcevirus turkishdelight</taxon>
    </lineage>
</organism>
<dbReference type="EMBL" id="MW291017">
    <property type="protein sequence ID" value="QPL14139.1"/>
    <property type="molecule type" value="Genomic_DNA"/>
</dbReference>
<gene>
    <name evidence="2" type="primary">110</name>
    <name evidence="2" type="ORF">SEA_TURKISHDELIGHT_110</name>
</gene>
<dbReference type="KEGG" id="vg:80020396"/>
<sequence length="330" mass="36907">MSTTIRRNWTTRIRKIQETATACRAYESSSGNMVTVDPARAFQAWQGNGRATLTEVTPGQKWRVHVHSNHFYVLTATSPERNRQETAPAAPVPAQGDRGGVTQASAAGRRAAHRLAAEERPEERPARTMPRDRALELARQSEERYRPTAVYVYVSPVTRTAALRWLDAEGRDCPGLWEPVPLEGLHGHAMQEEVLNAAGLVLAKRGLTYERGAYWQPYAHRGATVDTEQPEAARVAITPTPAYLDFQARRFGPVPELPEVPGVTFEATQRGQWRATITGDGRTFLLTWSPRLDGDRWHVWGGDQHSELVRSSTSMDKALFVLRYPAHARP</sequence>
<name>A0A7T0Q598_9CAUD</name>
<keyword evidence="3" id="KW-1185">Reference proteome</keyword>
<reference evidence="2 3" key="1">
    <citation type="submission" date="2020-11" db="EMBL/GenBank/DDBJ databases">
        <authorList>
            <person name="Asamoah-Frimpong E.A."/>
            <person name="Attaran A."/>
            <person name="Berhane B."/>
            <person name="Boone B.K."/>
            <person name="Cesta G."/>
            <person name="Chorbajian C."/>
            <person name="Cowan J.T."/>
            <person name="Datu D.V."/>
            <person name="Der L."/>
            <person name="Egbunine A.O."/>
            <person name="Giampietro H."/>
            <person name="Gunnison R.P."/>
            <person name="Joseph M.A."/>
            <person name="Kiewe T."/>
            <person name="Oboh E.C."/>
            <person name="O'Neill K."/>
            <person name="Oxlaj J.A."/>
            <person name="Patel A.K."/>
            <person name="Saqaf K."/>
            <person name="Vuong K."/>
            <person name="Walker C."/>
            <person name="Wikina T."/>
            <person name="Yan T."/>
            <person name="Avazpour P."/>
            <person name="Kim F.M."/>
            <person name="Mason K.J."/>
            <person name="Nguyen D.A."/>
            <person name="Pettit S.M."/>
            <person name="Zhou O.J."/>
            <person name="Brissett D.L."/>
            <person name="Gualtieri C."/>
            <person name="Hufford T.M."/>
            <person name="Ko J.M."/>
            <person name="Novak J.K."/>
            <person name="Smith Z.M."/>
            <person name="Erill I."/>
            <person name="Caruso S.M."/>
            <person name="Garlena R.A."/>
            <person name="Russell D.A."/>
            <person name="Pope W.H."/>
            <person name="Jacobs-Sera D."/>
            <person name="Hatfull G.F."/>
        </authorList>
    </citation>
    <scope>NUCLEOTIDE SEQUENCE [LARGE SCALE GENOMIC DNA]</scope>
</reference>
<dbReference type="Proteomes" id="UP000595090">
    <property type="component" value="Segment"/>
</dbReference>
<protein>
    <submittedName>
        <fullName evidence="2">Uncharacterized protein</fullName>
    </submittedName>
</protein>